<keyword evidence="1" id="KW-1015">Disulfide bond</keyword>
<dbReference type="GO" id="GO:0004252">
    <property type="term" value="F:serine-type endopeptidase activity"/>
    <property type="evidence" value="ECO:0007669"/>
    <property type="project" value="InterPro"/>
</dbReference>
<dbReference type="Ensembl" id="ENSPCET00000012213.1">
    <property type="protein sequence ID" value="ENSPCEP00000011808.1"/>
    <property type="gene ID" value="ENSPCEG00000009310.1"/>
</dbReference>
<evidence type="ECO:0000313" key="4">
    <source>
        <dbReference type="Ensembl" id="ENSPCEP00000011808.1"/>
    </source>
</evidence>
<keyword evidence="5" id="KW-1185">Reference proteome</keyword>
<dbReference type="GO" id="GO:0006508">
    <property type="term" value="P:proteolysis"/>
    <property type="evidence" value="ECO:0007669"/>
    <property type="project" value="InterPro"/>
</dbReference>
<feature type="domain" description="Peptidase S1" evidence="3">
    <location>
        <begin position="42"/>
        <end position="268"/>
    </location>
</feature>
<dbReference type="PRINTS" id="PR00722">
    <property type="entry name" value="CHYMOTRYPSIN"/>
</dbReference>
<feature type="compositionally biased region" description="Basic and acidic residues" evidence="2">
    <location>
        <begin position="312"/>
        <end position="333"/>
    </location>
</feature>
<dbReference type="SUPFAM" id="SSF50494">
    <property type="entry name" value="Trypsin-like serine proteases"/>
    <property type="match status" value="1"/>
</dbReference>
<dbReference type="InterPro" id="IPR001254">
    <property type="entry name" value="Trypsin_dom"/>
</dbReference>
<dbReference type="CDD" id="cd00190">
    <property type="entry name" value="Tryp_SPc"/>
    <property type="match status" value="1"/>
</dbReference>
<organism evidence="4 5">
    <name type="scientific">Pelusios castaneus</name>
    <name type="common">West African mud turtle</name>
    <dbReference type="NCBI Taxonomy" id="367368"/>
    <lineage>
        <taxon>Eukaryota</taxon>
        <taxon>Metazoa</taxon>
        <taxon>Chordata</taxon>
        <taxon>Craniata</taxon>
        <taxon>Vertebrata</taxon>
        <taxon>Euteleostomi</taxon>
        <taxon>Archelosauria</taxon>
        <taxon>Testudinata</taxon>
        <taxon>Testudines</taxon>
        <taxon>Pleurodira</taxon>
        <taxon>Pelomedusidae</taxon>
        <taxon>Pelusios</taxon>
    </lineage>
</organism>
<dbReference type="Gene3D" id="2.40.10.10">
    <property type="entry name" value="Trypsin-like serine proteases"/>
    <property type="match status" value="2"/>
</dbReference>
<dbReference type="PROSITE" id="PS50240">
    <property type="entry name" value="TRYPSIN_DOM"/>
    <property type="match status" value="1"/>
</dbReference>
<name>A0A8C8RZ83_9SAUR</name>
<dbReference type="InterPro" id="IPR009003">
    <property type="entry name" value="Peptidase_S1_PA"/>
</dbReference>
<sequence>MVGQECSFSGFSWRPGLTVSSLCQGSRTGGLVLLCLGISHSLAAGDSMQDFAAVGEFPWVVSVQDLHHNHLAFGSILSEHWLLSAASSFPTRYALAVVGLTDLNMQKPQPQYSISTIIPHEDFNEITLDKNVALLKMVTPVKFSDTVQPICFPSRNLTTSALENCWVSGWLHPVAGSTGASFLRKLSVVDVDPCPLKRIVTTECSSHRESDNVTGCLGDPGNPVMCQVKGTETWVLNGVLSEGGMRCYGPFLYTRVAYYSDWISATTAKAGAPVHPTLARGRSTSQARLKDLEALFQPAERGFQSSIISEGGSDHRQAKQQETDIESPKEELASAKTKSNPVYYDYYGGETLLVSKGSLCRPQIVREMIPLFLLLGLLLY</sequence>
<accession>A0A8C8RZ83</accession>
<dbReference type="SMART" id="SM00020">
    <property type="entry name" value="Tryp_SPc"/>
    <property type="match status" value="1"/>
</dbReference>
<evidence type="ECO:0000313" key="5">
    <source>
        <dbReference type="Proteomes" id="UP000694393"/>
    </source>
</evidence>
<evidence type="ECO:0000259" key="3">
    <source>
        <dbReference type="PROSITE" id="PS50240"/>
    </source>
</evidence>
<dbReference type="PANTHER" id="PTHR24250:SF45">
    <property type="entry name" value="INACTIVE SERINE PROTEASE 54"/>
    <property type="match status" value="1"/>
</dbReference>
<dbReference type="AlphaFoldDB" id="A0A8C8RZ83"/>
<evidence type="ECO:0000256" key="1">
    <source>
        <dbReference type="ARBA" id="ARBA00023157"/>
    </source>
</evidence>
<protein>
    <submittedName>
        <fullName evidence="4">Serine protease 54</fullName>
    </submittedName>
</protein>
<feature type="region of interest" description="Disordered" evidence="2">
    <location>
        <begin position="307"/>
        <end position="336"/>
    </location>
</feature>
<dbReference type="PANTHER" id="PTHR24250">
    <property type="entry name" value="CHYMOTRYPSIN-RELATED"/>
    <property type="match status" value="1"/>
</dbReference>
<dbReference type="Proteomes" id="UP000694393">
    <property type="component" value="Unplaced"/>
</dbReference>
<reference evidence="4" key="1">
    <citation type="submission" date="2025-08" db="UniProtKB">
        <authorList>
            <consortium name="Ensembl"/>
        </authorList>
    </citation>
    <scope>IDENTIFICATION</scope>
</reference>
<evidence type="ECO:0000256" key="2">
    <source>
        <dbReference type="SAM" id="MobiDB-lite"/>
    </source>
</evidence>
<dbReference type="InterPro" id="IPR001314">
    <property type="entry name" value="Peptidase_S1A"/>
</dbReference>
<dbReference type="InterPro" id="IPR043504">
    <property type="entry name" value="Peptidase_S1_PA_chymotrypsin"/>
</dbReference>
<dbReference type="Pfam" id="PF00089">
    <property type="entry name" value="Trypsin"/>
    <property type="match status" value="1"/>
</dbReference>
<reference evidence="4" key="2">
    <citation type="submission" date="2025-09" db="UniProtKB">
        <authorList>
            <consortium name="Ensembl"/>
        </authorList>
    </citation>
    <scope>IDENTIFICATION</scope>
</reference>
<proteinExistence type="predicted"/>